<dbReference type="EMBL" id="CP139487">
    <property type="protein sequence ID" value="WPU66061.1"/>
    <property type="molecule type" value="Genomic_DNA"/>
</dbReference>
<reference evidence="2 3" key="1">
    <citation type="submission" date="2023-11" db="EMBL/GenBank/DDBJ databases">
        <title>Peredibacter starrii A3.12.</title>
        <authorList>
            <person name="Mitchell R.J."/>
        </authorList>
    </citation>
    <scope>NUCLEOTIDE SEQUENCE [LARGE SCALE GENOMIC DNA]</scope>
    <source>
        <strain evidence="2 3">A3.12</strain>
    </source>
</reference>
<feature type="transmembrane region" description="Helical" evidence="1">
    <location>
        <begin position="34"/>
        <end position="51"/>
    </location>
</feature>
<protein>
    <recommendedName>
        <fullName evidence="4">Cytochrome c oxidase subunit 4</fullName>
    </recommendedName>
</protein>
<gene>
    <name evidence="2" type="ORF">SOO65_04815</name>
</gene>
<evidence type="ECO:0000313" key="2">
    <source>
        <dbReference type="EMBL" id="WPU66061.1"/>
    </source>
</evidence>
<keyword evidence="1" id="KW-0812">Transmembrane</keyword>
<proteinExistence type="predicted"/>
<dbReference type="InterPro" id="IPR011743">
    <property type="entry name" value="Caa3_sub_IV"/>
</dbReference>
<dbReference type="Proteomes" id="UP001324634">
    <property type="component" value="Chromosome"/>
</dbReference>
<dbReference type="KEGG" id="psti:SOO65_04815"/>
<keyword evidence="1" id="KW-1133">Transmembrane helix</keyword>
<dbReference type="RefSeq" id="WP_321397796.1">
    <property type="nucleotide sequence ID" value="NZ_CP139487.1"/>
</dbReference>
<feature type="transmembrane region" description="Helical" evidence="1">
    <location>
        <begin position="63"/>
        <end position="80"/>
    </location>
</feature>
<sequence length="87" mass="9861">MENKSVHLAYFGLLALLAMTVSMSYLELGFGNELLAYGFATLKALIILIVFMSLTKEHIISKVYFYMALFGILLIVVFVMDDLVFRN</sequence>
<accession>A0AAX4HSR4</accession>
<dbReference type="NCBIfam" id="TIGR02229">
    <property type="entry name" value="caa3_sub_IV"/>
    <property type="match status" value="1"/>
</dbReference>
<organism evidence="2 3">
    <name type="scientific">Peredibacter starrii</name>
    <dbReference type="NCBI Taxonomy" id="28202"/>
    <lineage>
        <taxon>Bacteria</taxon>
        <taxon>Pseudomonadati</taxon>
        <taxon>Bdellovibrionota</taxon>
        <taxon>Bacteriovoracia</taxon>
        <taxon>Bacteriovoracales</taxon>
        <taxon>Bacteriovoracaceae</taxon>
        <taxon>Peredibacter</taxon>
    </lineage>
</organism>
<evidence type="ECO:0000313" key="3">
    <source>
        <dbReference type="Proteomes" id="UP001324634"/>
    </source>
</evidence>
<keyword evidence="1" id="KW-0472">Membrane</keyword>
<keyword evidence="3" id="KW-1185">Reference proteome</keyword>
<evidence type="ECO:0000256" key="1">
    <source>
        <dbReference type="SAM" id="Phobius"/>
    </source>
</evidence>
<evidence type="ECO:0008006" key="4">
    <source>
        <dbReference type="Google" id="ProtNLM"/>
    </source>
</evidence>
<name>A0AAX4HSR4_9BACT</name>
<dbReference type="AlphaFoldDB" id="A0AAX4HSR4"/>